<dbReference type="VEuPathDB" id="FungiDB:PGTG_18885"/>
<dbReference type="KEGG" id="pgr:PGTG_18885"/>
<dbReference type="Proteomes" id="UP000008783">
    <property type="component" value="Unassembled WGS sequence"/>
</dbReference>
<dbReference type="AlphaFoldDB" id="E3L8E6"/>
<accession>E3L8E6</accession>
<organism evidence="2 3">
    <name type="scientific">Puccinia graminis f. sp. tritici (strain CRL 75-36-700-3 / race SCCL)</name>
    <name type="common">Black stem rust fungus</name>
    <dbReference type="NCBI Taxonomy" id="418459"/>
    <lineage>
        <taxon>Eukaryota</taxon>
        <taxon>Fungi</taxon>
        <taxon>Dikarya</taxon>
        <taxon>Basidiomycota</taxon>
        <taxon>Pucciniomycotina</taxon>
        <taxon>Pucciniomycetes</taxon>
        <taxon>Pucciniales</taxon>
        <taxon>Pucciniaceae</taxon>
        <taxon>Puccinia</taxon>
    </lineage>
</organism>
<dbReference type="RefSeq" id="XP_003337240.2">
    <property type="nucleotide sequence ID" value="XM_003337192.2"/>
</dbReference>
<dbReference type="GeneID" id="10542534"/>
<reference evidence="3" key="2">
    <citation type="journal article" date="2011" name="Proc. Natl. Acad. Sci. U.S.A.">
        <title>Obligate biotrophy features unraveled by the genomic analysis of rust fungi.</title>
        <authorList>
            <person name="Duplessis S."/>
            <person name="Cuomo C.A."/>
            <person name="Lin Y.-C."/>
            <person name="Aerts A."/>
            <person name="Tisserant E."/>
            <person name="Veneault-Fourrey C."/>
            <person name="Joly D.L."/>
            <person name="Hacquard S."/>
            <person name="Amselem J."/>
            <person name="Cantarel B.L."/>
            <person name="Chiu R."/>
            <person name="Coutinho P.M."/>
            <person name="Feau N."/>
            <person name="Field M."/>
            <person name="Frey P."/>
            <person name="Gelhaye E."/>
            <person name="Goldberg J."/>
            <person name="Grabherr M.G."/>
            <person name="Kodira C.D."/>
            <person name="Kohler A."/>
            <person name="Kuees U."/>
            <person name="Lindquist E.A."/>
            <person name="Lucas S.M."/>
            <person name="Mago R."/>
            <person name="Mauceli E."/>
            <person name="Morin E."/>
            <person name="Murat C."/>
            <person name="Pangilinan J.L."/>
            <person name="Park R."/>
            <person name="Pearson M."/>
            <person name="Quesneville H."/>
            <person name="Rouhier N."/>
            <person name="Sakthikumar S."/>
            <person name="Salamov A.A."/>
            <person name="Schmutz J."/>
            <person name="Selles B."/>
            <person name="Shapiro H."/>
            <person name="Tanguay P."/>
            <person name="Tuskan G.A."/>
            <person name="Henrissat B."/>
            <person name="Van de Peer Y."/>
            <person name="Rouze P."/>
            <person name="Ellis J.G."/>
            <person name="Dodds P.N."/>
            <person name="Schein J.E."/>
            <person name="Zhong S."/>
            <person name="Hamelin R.C."/>
            <person name="Grigoriev I.V."/>
            <person name="Szabo L.J."/>
            <person name="Martin F."/>
        </authorList>
    </citation>
    <scope>NUCLEOTIDE SEQUENCE [LARGE SCALE GENOMIC DNA]</scope>
    <source>
        <strain evidence="3">CRL 75-36-700-3 / race SCCL</strain>
    </source>
</reference>
<feature type="region of interest" description="Disordered" evidence="1">
    <location>
        <begin position="159"/>
        <end position="184"/>
    </location>
</feature>
<dbReference type="HOGENOM" id="CLU_039964_1_0_1"/>
<keyword evidence="3" id="KW-1185">Reference proteome</keyword>
<proteinExistence type="predicted"/>
<name>E3L8E6_PUCGT</name>
<dbReference type="OrthoDB" id="10283194at2759"/>
<sequence length="399" mass="43634">MFECDISFLMYCARKNKQKKTVWSGVRSKVKISISFNCHTIDLPRFKELVTLACGERHPNAPPLIDHGTNSSPPTMLWVAYMARNPKWLKTGSQSVATGPMFADWMQDIIKGGVKKGGLHLKMDNPSDNKSLAADNDLMAQTVCRHAAQMATLMSVLDKHPSTSADGPPGAPLSQTLPLGQTPFDLDDDAEDSCDESFDAQKIIEEEIFRKYSGNIGVDPSHSVYPHPTDVNWYVILTAGNHGKVKGVSLTSPPSCVKFYNRKTRKSTHVDPNEHPVTPHVPPLAASANRPDASPPMGQIVTLDLVASIVEICTETISKKQARSPESSSLPVGVAGSEGQLLDYVKFAGVANPEETMRVLERNEVDSYTMFAEGFFTPEQLQQLGLTVGTLAKLCRNKP</sequence>
<evidence type="ECO:0000256" key="1">
    <source>
        <dbReference type="SAM" id="MobiDB-lite"/>
    </source>
</evidence>
<evidence type="ECO:0000313" key="3">
    <source>
        <dbReference type="Proteomes" id="UP000008783"/>
    </source>
</evidence>
<evidence type="ECO:0000313" key="2">
    <source>
        <dbReference type="EMBL" id="EFP92821.2"/>
    </source>
</evidence>
<gene>
    <name evidence="2" type="ORF">PGTG_18885</name>
</gene>
<reference key="1">
    <citation type="submission" date="2007-01" db="EMBL/GenBank/DDBJ databases">
        <title>The Genome Sequence of Puccinia graminis f. sp. tritici Strain CRL 75-36-700-3.</title>
        <authorList>
            <consortium name="The Broad Institute Genome Sequencing Platform"/>
            <person name="Birren B."/>
            <person name="Lander E."/>
            <person name="Galagan J."/>
            <person name="Nusbaum C."/>
            <person name="Devon K."/>
            <person name="Cuomo C."/>
            <person name="Jaffe D."/>
            <person name="Butler J."/>
            <person name="Alvarez P."/>
            <person name="Gnerre S."/>
            <person name="Grabherr M."/>
            <person name="Mauceli E."/>
            <person name="Brockman W."/>
            <person name="Young S."/>
            <person name="LaButti K."/>
            <person name="Sykes S."/>
            <person name="DeCaprio D."/>
            <person name="Crawford M."/>
            <person name="Koehrsen M."/>
            <person name="Engels R."/>
            <person name="Montgomery P."/>
            <person name="Pearson M."/>
            <person name="Howarth C."/>
            <person name="Larson L."/>
            <person name="White J."/>
            <person name="Zeng Q."/>
            <person name="Kodira C."/>
            <person name="Yandava C."/>
            <person name="Alvarado L."/>
            <person name="O'Leary S."/>
            <person name="Szabo L."/>
            <person name="Dean R."/>
            <person name="Schein J."/>
        </authorList>
    </citation>
    <scope>NUCLEOTIDE SEQUENCE</scope>
    <source>
        <strain>CRL 75-36-700-3</strain>
    </source>
</reference>
<protein>
    <submittedName>
        <fullName evidence="2">Uncharacterized protein</fullName>
    </submittedName>
</protein>
<dbReference type="InParanoid" id="E3L8E6"/>
<dbReference type="EMBL" id="DS178374">
    <property type="protein sequence ID" value="EFP92821.2"/>
    <property type="molecule type" value="Genomic_DNA"/>
</dbReference>